<dbReference type="Proteomes" id="UP000315522">
    <property type="component" value="Unassembled WGS sequence"/>
</dbReference>
<comment type="caution">
    <text evidence="10">The sequence shown here is derived from an EMBL/GenBank/DDBJ whole genome shotgun (WGS) entry which is preliminary data.</text>
</comment>
<feature type="domain" description="GH18" evidence="9">
    <location>
        <begin position="1"/>
        <end position="155"/>
    </location>
</feature>
<evidence type="ECO:0000313" key="10">
    <source>
        <dbReference type="EMBL" id="TVY92740.1"/>
    </source>
</evidence>
<dbReference type="Gene3D" id="3.20.20.80">
    <property type="entry name" value="Glycosidases"/>
    <property type="match status" value="1"/>
</dbReference>
<dbReference type="Pfam" id="PF00704">
    <property type="entry name" value="Glyco_hydro_18"/>
    <property type="match status" value="1"/>
</dbReference>
<keyword evidence="6" id="KW-0119">Carbohydrate metabolism</keyword>
<evidence type="ECO:0000256" key="8">
    <source>
        <dbReference type="ARBA" id="ARBA00023326"/>
    </source>
</evidence>
<dbReference type="InterPro" id="IPR029070">
    <property type="entry name" value="Chitinase_insertion_sf"/>
</dbReference>
<evidence type="ECO:0000256" key="4">
    <source>
        <dbReference type="ARBA" id="ARBA00022801"/>
    </source>
</evidence>
<dbReference type="GO" id="GO:0000272">
    <property type="term" value="P:polysaccharide catabolic process"/>
    <property type="evidence" value="ECO:0007669"/>
    <property type="project" value="UniProtKB-KW"/>
</dbReference>
<dbReference type="SUPFAM" id="SSF51445">
    <property type="entry name" value="(Trans)glycosidases"/>
    <property type="match status" value="1"/>
</dbReference>
<dbReference type="FunFam" id="3.10.50.10:FF:000005">
    <property type="entry name" value="Endochitinase B1"/>
    <property type="match status" value="1"/>
</dbReference>
<evidence type="ECO:0000313" key="11">
    <source>
        <dbReference type="Proteomes" id="UP000315522"/>
    </source>
</evidence>
<comment type="catalytic activity">
    <reaction evidence="1">
        <text>Random endo-hydrolysis of N-acetyl-beta-D-glucosaminide (1-&gt;4)-beta-linkages in chitin and chitodextrins.</text>
        <dbReference type="EC" id="3.2.1.14"/>
    </reaction>
</comment>
<dbReference type="GO" id="GO:0005576">
    <property type="term" value="C:extracellular region"/>
    <property type="evidence" value="ECO:0007669"/>
    <property type="project" value="TreeGrafter"/>
</dbReference>
<dbReference type="GO" id="GO:0006032">
    <property type="term" value="P:chitin catabolic process"/>
    <property type="evidence" value="ECO:0007669"/>
    <property type="project" value="UniProtKB-KW"/>
</dbReference>
<dbReference type="PANTHER" id="PTHR11177:SF317">
    <property type="entry name" value="CHITINASE 12-RELATED"/>
    <property type="match status" value="1"/>
</dbReference>
<evidence type="ECO:0000256" key="6">
    <source>
        <dbReference type="ARBA" id="ARBA00023277"/>
    </source>
</evidence>
<comment type="similarity">
    <text evidence="2">Belongs to the glycosyl hydrolase 18 family. Chitinase class V subfamily.</text>
</comment>
<dbReference type="InterPro" id="IPR001223">
    <property type="entry name" value="Glyco_hydro18_cat"/>
</dbReference>
<protein>
    <recommendedName>
        <fullName evidence="3">chitinase</fullName>
        <ecNumber evidence="3">3.2.1.14</ecNumber>
    </recommendedName>
</protein>
<dbReference type="AlphaFoldDB" id="A0A559MIF0"/>
<dbReference type="EMBL" id="QGML01000257">
    <property type="protein sequence ID" value="TVY92740.1"/>
    <property type="molecule type" value="Genomic_DNA"/>
</dbReference>
<dbReference type="EC" id="3.2.1.14" evidence="3"/>
<dbReference type="InterPro" id="IPR050314">
    <property type="entry name" value="Glycosyl_Hydrlase_18"/>
</dbReference>
<keyword evidence="11" id="KW-1185">Reference proteome</keyword>
<evidence type="ECO:0000256" key="5">
    <source>
        <dbReference type="ARBA" id="ARBA00023024"/>
    </source>
</evidence>
<accession>A0A559MIF0</accession>
<proteinExistence type="inferred from homology"/>
<reference evidence="10 11" key="1">
    <citation type="submission" date="2018-05" db="EMBL/GenBank/DDBJ databases">
        <title>Genome sequencing and assembly of the regulated plant pathogen Lachnellula willkommii and related sister species for the development of diagnostic species identification markers.</title>
        <authorList>
            <person name="Giroux E."/>
            <person name="Bilodeau G."/>
        </authorList>
    </citation>
    <scope>NUCLEOTIDE SEQUENCE [LARGE SCALE GENOMIC DNA]</scope>
    <source>
        <strain evidence="10 11">CBS 172.35</strain>
    </source>
</reference>
<organism evidence="10 11">
    <name type="scientific">Lachnellula willkommii</name>
    <dbReference type="NCBI Taxonomy" id="215461"/>
    <lineage>
        <taxon>Eukaryota</taxon>
        <taxon>Fungi</taxon>
        <taxon>Dikarya</taxon>
        <taxon>Ascomycota</taxon>
        <taxon>Pezizomycotina</taxon>
        <taxon>Leotiomycetes</taxon>
        <taxon>Helotiales</taxon>
        <taxon>Lachnaceae</taxon>
        <taxon>Lachnellula</taxon>
    </lineage>
</organism>
<keyword evidence="4" id="KW-0378">Hydrolase</keyword>
<dbReference type="InterPro" id="IPR017853">
    <property type="entry name" value="GH"/>
</dbReference>
<evidence type="ECO:0000256" key="3">
    <source>
        <dbReference type="ARBA" id="ARBA00012729"/>
    </source>
</evidence>
<name>A0A559MIF0_9HELO</name>
<gene>
    <name evidence="10" type="primary">chiB</name>
    <name evidence="10" type="ORF">LAWI1_G002817</name>
</gene>
<evidence type="ECO:0000256" key="2">
    <source>
        <dbReference type="ARBA" id="ARBA00008682"/>
    </source>
</evidence>
<dbReference type="GO" id="GO:0008061">
    <property type="term" value="F:chitin binding"/>
    <property type="evidence" value="ECO:0007669"/>
    <property type="project" value="TreeGrafter"/>
</dbReference>
<dbReference type="PROSITE" id="PS51910">
    <property type="entry name" value="GH18_2"/>
    <property type="match status" value="1"/>
</dbReference>
<sequence>MTPPYHFELIVACPAGPSNYDILHITEMNYLRFCRKLDYYTSHGVASQKMILGMPLYGRSFTATDGLGKSFSGVGPGTWDRGVYDYKVLPLLGAYEFYDSIRGSSYSYDLLAKELVSYDNIQVGKQKARWIKENNLGGAMWWESSIDTSNNSSLI</sequence>
<dbReference type="PANTHER" id="PTHR11177">
    <property type="entry name" value="CHITINASE"/>
    <property type="match status" value="1"/>
</dbReference>
<dbReference type="SUPFAM" id="SSF54556">
    <property type="entry name" value="Chitinase insertion domain"/>
    <property type="match status" value="1"/>
</dbReference>
<dbReference type="GO" id="GO:0008843">
    <property type="term" value="F:endochitinase activity"/>
    <property type="evidence" value="ECO:0007669"/>
    <property type="project" value="UniProtKB-EC"/>
</dbReference>
<keyword evidence="7" id="KW-0326">Glycosidase</keyword>
<keyword evidence="5" id="KW-0146">Chitin degradation</keyword>
<keyword evidence="8" id="KW-0624">Polysaccharide degradation</keyword>
<evidence type="ECO:0000256" key="1">
    <source>
        <dbReference type="ARBA" id="ARBA00000822"/>
    </source>
</evidence>
<evidence type="ECO:0000256" key="7">
    <source>
        <dbReference type="ARBA" id="ARBA00023295"/>
    </source>
</evidence>
<evidence type="ECO:0000259" key="9">
    <source>
        <dbReference type="PROSITE" id="PS51910"/>
    </source>
</evidence>
<dbReference type="Gene3D" id="3.10.50.10">
    <property type="match status" value="1"/>
</dbReference>